<organism evidence="1 2">
    <name type="scientific">Panagrolaimus sp. PS1159</name>
    <dbReference type="NCBI Taxonomy" id="55785"/>
    <lineage>
        <taxon>Eukaryota</taxon>
        <taxon>Metazoa</taxon>
        <taxon>Ecdysozoa</taxon>
        <taxon>Nematoda</taxon>
        <taxon>Chromadorea</taxon>
        <taxon>Rhabditida</taxon>
        <taxon>Tylenchina</taxon>
        <taxon>Panagrolaimomorpha</taxon>
        <taxon>Panagrolaimoidea</taxon>
        <taxon>Panagrolaimidae</taxon>
        <taxon>Panagrolaimus</taxon>
    </lineage>
</organism>
<protein>
    <submittedName>
        <fullName evidence="2">Helicase ATP-binding domain-containing protein</fullName>
    </submittedName>
</protein>
<reference evidence="2" key="1">
    <citation type="submission" date="2022-11" db="UniProtKB">
        <authorList>
            <consortium name="WormBaseParasite"/>
        </authorList>
    </citation>
    <scope>IDENTIFICATION</scope>
</reference>
<dbReference type="WBParaSite" id="PS1159_v2.g11721.t2">
    <property type="protein sequence ID" value="PS1159_v2.g11721.t2"/>
    <property type="gene ID" value="PS1159_v2.g11721"/>
</dbReference>
<name>A0AC35EXK6_9BILA</name>
<dbReference type="Proteomes" id="UP000887580">
    <property type="component" value="Unplaced"/>
</dbReference>
<evidence type="ECO:0000313" key="1">
    <source>
        <dbReference type="Proteomes" id="UP000887580"/>
    </source>
</evidence>
<evidence type="ECO:0000313" key="2">
    <source>
        <dbReference type="WBParaSite" id="PS1159_v2.g11721.t2"/>
    </source>
</evidence>
<sequence length="822" mass="92957">MPRRGGFGFGSRFQQVSTSVQFSDPETRDRMEHWKKQIDEFYRGPLKVLILPPMTKEERRYLHQVVRDRDLRSFSKGHPLRLQKDQLDSIKEYLYANPIDEQQILKHYEDPGISTRKHNNGNSMIYNDMLVPSPPNVNVAPSITAFRKTLPAYNMRNQIMNTIKKHQTLPAYKMRNQIMNTIKKHQVIMITGGTGCGKTTQVPQFILEDATANREKVRIICTQPRRLPAIAVAERVAKERGEELPGTVGYHIRLEQKLKYETVLTYCTSGVLSRLLTIDAIAKNISHIILDEIHEREQNTDYLLIALRQALHERKDLKVILMSATMEGNRETFLNYFEKNSIGVINIPSRLHNVDKYFLGDVLAMSSYLTVSTDTVPTNGGIFPQTEQMSHDRSAAALMGMPDPSDLNQFGYSHSIYPSASTPALPLISNDSIDQIATQITSSQSFPLENSLLTEQISYVTTSPPYDPSSYTLSTTMNGGGFYIEENTSIGGGGGGTYGHNTTFTSGFRRPTDIDPYTVLCQINELIGPQPRKFIPSQAERLKTIPYSREQLCKLYNQADARYFSNTDGIDHNLTAHVINFLMDSELNGSILVFLPGYDDILAIRDRLQKMYDHYSRISQLKTTWIAKSNAEQRSGRAGRCRHGYCFRLYSEHDYNEMSETQIAEMKRAAIHDVCLHAKMFAPENMSVKTFLGMAPEPPDPEAIDNSFAFLQQLGALFVFSNSSPFDPDVEPPSYSKFRKDIEPDITELGSIIAQLPLEPQLARMLVFGIALQCFNPIVTLVAALSHRDPFILPLGDERTFALNARDALGKQDLSDHLMLIR</sequence>
<accession>A0AC35EXK6</accession>
<proteinExistence type="predicted"/>